<reference evidence="3 4" key="1">
    <citation type="submission" date="2022-11" db="EMBL/GenBank/DDBJ databases">
        <title>Mycobacterium sp. nov.</title>
        <authorList>
            <person name="Papic B."/>
            <person name="Spicic S."/>
            <person name="Duvnjak S."/>
        </authorList>
    </citation>
    <scope>NUCLEOTIDE SEQUENCE [LARGE SCALE GENOMIC DNA]</scope>
    <source>
        <strain evidence="3 4">CVI_P4</strain>
    </source>
</reference>
<keyword evidence="4" id="KW-1185">Reference proteome</keyword>
<feature type="chain" id="PRO_5047019230" description="Intersectin-EH binding protein Ibp1" evidence="2">
    <location>
        <begin position="24"/>
        <end position="74"/>
    </location>
</feature>
<keyword evidence="2" id="KW-0732">Signal</keyword>
<feature type="signal peptide" evidence="2">
    <location>
        <begin position="1"/>
        <end position="23"/>
    </location>
</feature>
<evidence type="ECO:0000256" key="1">
    <source>
        <dbReference type="SAM" id="MobiDB-lite"/>
    </source>
</evidence>
<evidence type="ECO:0000313" key="3">
    <source>
        <dbReference type="EMBL" id="MCX2937523.1"/>
    </source>
</evidence>
<dbReference type="RefSeq" id="WP_265997306.1">
    <property type="nucleotide sequence ID" value="NZ_JAPJDN010000009.1"/>
</dbReference>
<protein>
    <recommendedName>
        <fullName evidence="5">Intersectin-EH binding protein Ibp1</fullName>
    </recommendedName>
</protein>
<name>A0ABT3SDD7_9MYCO</name>
<organism evidence="3 4">
    <name type="scientific">Mycobacterium pinniadriaticum</name>
    <dbReference type="NCBI Taxonomy" id="2994102"/>
    <lineage>
        <taxon>Bacteria</taxon>
        <taxon>Bacillati</taxon>
        <taxon>Actinomycetota</taxon>
        <taxon>Actinomycetes</taxon>
        <taxon>Mycobacteriales</taxon>
        <taxon>Mycobacteriaceae</taxon>
        <taxon>Mycobacterium</taxon>
    </lineage>
</organism>
<comment type="caution">
    <text evidence="3">The sequence shown here is derived from an EMBL/GenBank/DDBJ whole genome shotgun (WGS) entry which is preliminary data.</text>
</comment>
<evidence type="ECO:0000256" key="2">
    <source>
        <dbReference type="SAM" id="SignalP"/>
    </source>
</evidence>
<dbReference type="EMBL" id="JAPJDO010000009">
    <property type="protein sequence ID" value="MCX2937523.1"/>
    <property type="molecule type" value="Genomic_DNA"/>
</dbReference>
<feature type="region of interest" description="Disordered" evidence="1">
    <location>
        <begin position="33"/>
        <end position="74"/>
    </location>
</feature>
<evidence type="ECO:0000313" key="4">
    <source>
        <dbReference type="Proteomes" id="UP001300745"/>
    </source>
</evidence>
<dbReference type="Proteomes" id="UP001300745">
    <property type="component" value="Unassembled WGS sequence"/>
</dbReference>
<accession>A0ABT3SDD7</accession>
<gene>
    <name evidence="3" type="ORF">ORI27_12495</name>
</gene>
<sequence length="74" mass="7502">MTRMLVATLMALPALIGVPQAAADPDEHVPYCSAGQDPTEANCRPAPNQETSDGAPGANPDLPIGVNPGVQPAI</sequence>
<evidence type="ECO:0008006" key="5">
    <source>
        <dbReference type="Google" id="ProtNLM"/>
    </source>
</evidence>
<proteinExistence type="predicted"/>